<name>A0A1B1TF53_9ARCH</name>
<dbReference type="Pfam" id="PF13207">
    <property type="entry name" value="AAA_17"/>
    <property type="match status" value="1"/>
</dbReference>
<dbReference type="SUPFAM" id="SSF52540">
    <property type="entry name" value="P-loop containing nucleoside triphosphate hydrolases"/>
    <property type="match status" value="1"/>
</dbReference>
<dbReference type="Gene3D" id="3.40.50.300">
    <property type="entry name" value="P-loop containing nucleotide triphosphate hydrolases"/>
    <property type="match status" value="1"/>
</dbReference>
<keyword evidence="1" id="KW-0418">Kinase</keyword>
<dbReference type="EMBL" id="KP211911">
    <property type="protein sequence ID" value="ANV80898.1"/>
    <property type="molecule type" value="Genomic_DNA"/>
</dbReference>
<dbReference type="GO" id="GO:0016301">
    <property type="term" value="F:kinase activity"/>
    <property type="evidence" value="ECO:0007669"/>
    <property type="project" value="UniProtKB-KW"/>
</dbReference>
<sequence length="184" mass="20461">MGRVLAVCGLPGSGKGEFAAVIQRSGIPILSMGDMVRAEVRRLGVEESPGIFGQVAAQLRSEFGDDVLAKRLCDAVDELLEENPIILIEGLRGTAEFDLFHSRWGEIFSTIAITASMDVRFQRIQSRGRSEDGDYAAFEVREKRETGWGLDKLIESADIVLPNDSNLEDFYSLCEKWLEQFQNS</sequence>
<reference evidence="1" key="2">
    <citation type="journal article" date="2015" name="ISME J.">
        <title>A new class of marine Euryarchaeota group II from the Mediterranean deep chlorophyll maximum.</title>
        <authorList>
            <person name="Martin-Cuadrado A.B."/>
            <person name="Garcia-Heredia I."/>
            <person name="Molto A.G."/>
            <person name="Lopez-Ubeda R."/>
            <person name="Kimes N."/>
            <person name="Lopez-Garcia P."/>
            <person name="Moreira D."/>
            <person name="Rodriguez-Valera F."/>
        </authorList>
    </citation>
    <scope>NUCLEOTIDE SEQUENCE</scope>
</reference>
<protein>
    <submittedName>
        <fullName evidence="1">Putative Dephospho-CoA kinase</fullName>
    </submittedName>
</protein>
<reference evidence="1" key="1">
    <citation type="submission" date="2014-11" db="EMBL/GenBank/DDBJ databases">
        <authorList>
            <person name="Zhu J."/>
            <person name="Qi W."/>
            <person name="Song R."/>
        </authorList>
    </citation>
    <scope>NUCLEOTIDE SEQUENCE</scope>
</reference>
<accession>A0A1B1TF53</accession>
<dbReference type="PANTHER" id="PTHR41930">
    <property type="entry name" value="UPF0200 PROTEIN MJ1399"/>
    <property type="match status" value="1"/>
</dbReference>
<organism evidence="1">
    <name type="scientific">uncultured Poseidoniia archaeon</name>
    <dbReference type="NCBI Taxonomy" id="1697135"/>
    <lineage>
        <taxon>Archaea</taxon>
        <taxon>Methanobacteriati</taxon>
        <taxon>Thermoplasmatota</taxon>
        <taxon>Candidatus Poseidoniia</taxon>
        <taxon>environmental samples</taxon>
    </lineage>
</organism>
<dbReference type="InterPro" id="IPR027417">
    <property type="entry name" value="P-loop_NTPase"/>
</dbReference>
<keyword evidence="1" id="KW-0808">Transferase</keyword>
<proteinExistence type="predicted"/>
<evidence type="ECO:0000313" key="1">
    <source>
        <dbReference type="EMBL" id="ANV80898.1"/>
    </source>
</evidence>
<dbReference type="AlphaFoldDB" id="A0A1B1TF53"/>
<dbReference type="PANTHER" id="PTHR41930:SF1">
    <property type="entry name" value="DEPHOSPHO-COA KINASE"/>
    <property type="match status" value="1"/>
</dbReference>